<protein>
    <submittedName>
        <fullName evidence="1">Uncharacterized protein</fullName>
    </submittedName>
</protein>
<dbReference type="EMBL" id="BA000037">
    <property type="protein sequence ID" value="BAC93560.1"/>
    <property type="molecule type" value="Genomic_DNA"/>
</dbReference>
<evidence type="ECO:0000313" key="2">
    <source>
        <dbReference type="Proteomes" id="UP000002675"/>
    </source>
</evidence>
<sequence length="67" mass="7671">MRNHFNSPAHQTFGKGDNSLSYRPFCILSLNNWICVLKQGTKLNQVTRLSDIDFLANNAIYLKADQQ</sequence>
<organism evidence="1 2">
    <name type="scientific">Vibrio vulnificus (strain YJ016)</name>
    <dbReference type="NCBI Taxonomy" id="196600"/>
    <lineage>
        <taxon>Bacteria</taxon>
        <taxon>Pseudomonadati</taxon>
        <taxon>Pseudomonadota</taxon>
        <taxon>Gammaproteobacteria</taxon>
        <taxon>Vibrionales</taxon>
        <taxon>Vibrionaceae</taxon>
        <taxon>Vibrio</taxon>
    </lineage>
</organism>
<dbReference type="AlphaFoldDB" id="Q7MNC1"/>
<dbReference type="KEGG" id="vvy:VV0796"/>
<accession>Q7MNC1</accession>
<name>Q7MNC1_VIBVY</name>
<dbReference type="Proteomes" id="UP000002675">
    <property type="component" value="Chromosome I"/>
</dbReference>
<proteinExistence type="predicted"/>
<dbReference type="HOGENOM" id="CLU_2811352_0_0_6"/>
<gene>
    <name evidence="1" type="ordered locus">VV0796</name>
</gene>
<evidence type="ECO:0000313" key="1">
    <source>
        <dbReference type="EMBL" id="BAC93560.1"/>
    </source>
</evidence>
<reference evidence="1 2" key="1">
    <citation type="journal article" date="2003" name="Genome Res.">
        <title>Comparative genome analysis of Vibrio vulnificus, a marine pathogen.</title>
        <authorList>
            <person name="Chen C.Y."/>
            <person name="Wu K.M."/>
            <person name="Chang Y.C."/>
            <person name="Chang C.H."/>
            <person name="Tsai H.C."/>
            <person name="Liao T.L."/>
            <person name="Liu Y.M."/>
            <person name="Chen H.J."/>
            <person name="Shen A.B."/>
            <person name="Li J.C."/>
            <person name="Su T.L."/>
            <person name="Shao C.P."/>
            <person name="Lee C.T."/>
            <person name="Hor L.I."/>
            <person name="Tsai S.F."/>
        </authorList>
    </citation>
    <scope>NUCLEOTIDE SEQUENCE [LARGE SCALE GENOMIC DNA]</scope>
    <source>
        <strain evidence="1 2">YJ016</strain>
    </source>
</reference>